<dbReference type="PANTHER" id="PTHR14281">
    <property type="entry name" value="KINETOCHORE PROTEIN SPC25-RELATED"/>
    <property type="match status" value="1"/>
</dbReference>
<dbReference type="FunFam" id="3.30.457.50:FF:000001">
    <property type="entry name" value="Probable kinetochore protein spc25"/>
    <property type="match status" value="1"/>
</dbReference>
<dbReference type="GO" id="GO:0005634">
    <property type="term" value="C:nucleus"/>
    <property type="evidence" value="ECO:0007669"/>
    <property type="project" value="UniProtKB-SubCell"/>
</dbReference>
<evidence type="ECO:0000256" key="3">
    <source>
        <dbReference type="ARBA" id="ARBA00013692"/>
    </source>
</evidence>
<evidence type="ECO:0000256" key="4">
    <source>
        <dbReference type="ARBA" id="ARBA00022454"/>
    </source>
</evidence>
<feature type="domain" description="Chromosome segregation protein Spc25 C-terminal" evidence="14">
    <location>
        <begin position="155"/>
        <end position="222"/>
    </location>
</feature>
<evidence type="ECO:0000259" key="14">
    <source>
        <dbReference type="Pfam" id="PF08234"/>
    </source>
</evidence>
<keyword evidence="12" id="KW-0539">Nucleus</keyword>
<keyword evidence="5 12" id="KW-0132">Cell division</keyword>
<comment type="function">
    <text evidence="10">Acts as a component of the essential kinetochore-associated NDC80 complex, which is required for chromosome segregation and spindle checkpoint activity. Required for kinetochore integrity and the organization of stable microtubule binding sites in the outer plate of the kinetochore. The NDC80 complex synergistically enhances the affinity of the SKA1 complex for microtubules and may allow the NDC80 complex to track depolymerizing microtubules.</text>
</comment>
<sequence length="236" mass="27535">MVSITDVSSTAVFAKERTEAQNRALKAIAELKDIYAELSHSHRQFLKLSRDECMKKFADDEILFETIEALKKGEFLSESSQEKQRIIAEITSEIEQKEMEKKSLIREFEKLQEEKNKTKERLESQYKANKDRLKNLQKARLIFEDNLGMEIRKIEGKLQFVFRSIDPDDRNSPYIITMELTKDGSYQTVSSKPTLECLPDLERKLQETKKIAVFLKNVRKQFISQACQEGMKKQGL</sequence>
<dbReference type="GO" id="GO:0031262">
    <property type="term" value="C:Ndc80 complex"/>
    <property type="evidence" value="ECO:0007669"/>
    <property type="project" value="InterPro"/>
</dbReference>
<evidence type="ECO:0000256" key="2">
    <source>
        <dbReference type="ARBA" id="ARBA00006379"/>
    </source>
</evidence>
<evidence type="ECO:0000256" key="1">
    <source>
        <dbReference type="ARBA" id="ARBA00004584"/>
    </source>
</evidence>
<accession>A0A3Q2XLZ6</accession>
<name>A0A3Q2XLZ6_HIPCM</name>
<keyword evidence="6 12" id="KW-0498">Mitosis</keyword>
<comment type="subcellular location">
    <subcellularLocation>
        <location evidence="1">Chromosome</location>
        <location evidence="1">Centromere</location>
    </subcellularLocation>
    <subcellularLocation>
        <location evidence="12">Nucleus</location>
    </subcellularLocation>
    <subcellularLocation>
        <location evidence="12">Chromosome</location>
        <location evidence="12">Centromere</location>
        <location evidence="12">Kinetochore</location>
    </subcellularLocation>
</comment>
<protein>
    <recommendedName>
        <fullName evidence="3 12">Kinetochore protein SPC25</fullName>
    </recommendedName>
</protein>
<feature type="coiled-coil region" evidence="13">
    <location>
        <begin position="80"/>
        <end position="139"/>
    </location>
</feature>
<evidence type="ECO:0000256" key="8">
    <source>
        <dbReference type="ARBA" id="ARBA00023306"/>
    </source>
</evidence>
<comment type="similarity">
    <text evidence="2 12">Belongs to the SPC25 family.</text>
</comment>
<dbReference type="GO" id="GO:0007059">
    <property type="term" value="P:chromosome segregation"/>
    <property type="evidence" value="ECO:0007669"/>
    <property type="project" value="InterPro"/>
</dbReference>
<keyword evidence="4 12" id="KW-0158">Chromosome</keyword>
<dbReference type="Ensembl" id="ENSHCOT00000006132.1">
    <property type="protein sequence ID" value="ENSHCOP00000004982.1"/>
    <property type="gene ID" value="ENSHCOG00000006564.1"/>
</dbReference>
<keyword evidence="9 12" id="KW-0137">Centromere</keyword>
<evidence type="ECO:0000256" key="6">
    <source>
        <dbReference type="ARBA" id="ARBA00022776"/>
    </source>
</evidence>
<evidence type="ECO:0000313" key="16">
    <source>
        <dbReference type="Proteomes" id="UP000264820"/>
    </source>
</evidence>
<organism evidence="15 16">
    <name type="scientific">Hippocampus comes</name>
    <name type="common">Tiger tail seahorse</name>
    <dbReference type="NCBI Taxonomy" id="109280"/>
    <lineage>
        <taxon>Eukaryota</taxon>
        <taxon>Metazoa</taxon>
        <taxon>Chordata</taxon>
        <taxon>Craniata</taxon>
        <taxon>Vertebrata</taxon>
        <taxon>Euteleostomi</taxon>
        <taxon>Actinopterygii</taxon>
        <taxon>Neopterygii</taxon>
        <taxon>Teleostei</taxon>
        <taxon>Neoteleostei</taxon>
        <taxon>Acanthomorphata</taxon>
        <taxon>Syngnathiaria</taxon>
        <taxon>Syngnathiformes</taxon>
        <taxon>Syngnathoidei</taxon>
        <taxon>Syngnathidae</taxon>
        <taxon>Hippocampus</taxon>
    </lineage>
</organism>
<dbReference type="GeneTree" id="ENSGT00390000002220"/>
<dbReference type="GO" id="GO:0051301">
    <property type="term" value="P:cell division"/>
    <property type="evidence" value="ECO:0007669"/>
    <property type="project" value="UniProtKB-UniRule"/>
</dbReference>
<reference evidence="15" key="1">
    <citation type="submission" date="2025-08" db="UniProtKB">
        <authorList>
            <consortium name="Ensembl"/>
        </authorList>
    </citation>
    <scope>IDENTIFICATION</scope>
</reference>
<evidence type="ECO:0000313" key="15">
    <source>
        <dbReference type="Ensembl" id="ENSHCOP00000004982.1"/>
    </source>
</evidence>
<keyword evidence="8 12" id="KW-0131">Cell cycle</keyword>
<evidence type="ECO:0000256" key="10">
    <source>
        <dbReference type="ARBA" id="ARBA00045419"/>
    </source>
</evidence>
<dbReference type="STRING" id="109280.ENSHCOP00000004982"/>
<dbReference type="PANTHER" id="PTHR14281:SF0">
    <property type="entry name" value="KINETOCHORE PROTEIN SPC25"/>
    <property type="match status" value="1"/>
</dbReference>
<dbReference type="Proteomes" id="UP000264820">
    <property type="component" value="Unplaced"/>
</dbReference>
<dbReference type="Pfam" id="PF08234">
    <property type="entry name" value="Spindle_Spc25"/>
    <property type="match status" value="1"/>
</dbReference>
<dbReference type="InterPro" id="IPR045143">
    <property type="entry name" value="Spc25"/>
</dbReference>
<evidence type="ECO:0000256" key="9">
    <source>
        <dbReference type="ARBA" id="ARBA00023328"/>
    </source>
</evidence>
<dbReference type="CDD" id="cd23784">
    <property type="entry name" value="RWD_Spc25"/>
    <property type="match status" value="1"/>
</dbReference>
<keyword evidence="12" id="KW-0995">Kinetochore</keyword>
<reference evidence="15" key="2">
    <citation type="submission" date="2025-09" db="UniProtKB">
        <authorList>
            <consortium name="Ensembl"/>
        </authorList>
    </citation>
    <scope>IDENTIFICATION</scope>
</reference>
<proteinExistence type="inferred from homology"/>
<dbReference type="OMA" id="HCENIER"/>
<comment type="subunit">
    <text evidence="11">Component of the NDC80 complex, which is composed of ndc80, cdca1, spbc24 and spbc25. The NDC80 complex interacts with mis12 and zwint.</text>
</comment>
<evidence type="ECO:0000256" key="11">
    <source>
        <dbReference type="ARBA" id="ARBA00065771"/>
    </source>
</evidence>
<dbReference type="InterPro" id="IPR013255">
    <property type="entry name" value="Spc25_C"/>
</dbReference>
<evidence type="ECO:0000256" key="12">
    <source>
        <dbReference type="RuleBase" id="RU367150"/>
    </source>
</evidence>
<evidence type="ECO:0000256" key="13">
    <source>
        <dbReference type="SAM" id="Coils"/>
    </source>
</evidence>
<evidence type="ECO:0000256" key="7">
    <source>
        <dbReference type="ARBA" id="ARBA00023054"/>
    </source>
</evidence>
<keyword evidence="7 13" id="KW-0175">Coiled coil</keyword>
<evidence type="ECO:0000256" key="5">
    <source>
        <dbReference type="ARBA" id="ARBA00022618"/>
    </source>
</evidence>
<dbReference type="Gene3D" id="3.30.457.50">
    <property type="entry name" value="Chromosome segregation protein Spc25"/>
    <property type="match status" value="1"/>
</dbReference>
<keyword evidence="16" id="KW-1185">Reference proteome</keyword>
<dbReference type="AlphaFoldDB" id="A0A3Q2XLZ6"/>